<keyword evidence="3" id="KW-1185">Reference proteome</keyword>
<comment type="caution">
    <text evidence="2">The sequence shown here is derived from an EMBL/GenBank/DDBJ whole genome shotgun (WGS) entry which is preliminary data.</text>
</comment>
<protein>
    <recommendedName>
        <fullName evidence="4">Extracellular membrane protein CFEM domain-containing protein</fullName>
    </recommendedName>
</protein>
<accession>A0A9Q0CTZ6</accession>
<evidence type="ECO:0008006" key="4">
    <source>
        <dbReference type="Google" id="ProtNLM"/>
    </source>
</evidence>
<reference evidence="2" key="1">
    <citation type="journal article" date="2022" name="Cell">
        <title>Repeat-based holocentromeres influence genome architecture and karyotype evolution.</title>
        <authorList>
            <person name="Hofstatter P.G."/>
            <person name="Thangavel G."/>
            <person name="Lux T."/>
            <person name="Neumann P."/>
            <person name="Vondrak T."/>
            <person name="Novak P."/>
            <person name="Zhang M."/>
            <person name="Costa L."/>
            <person name="Castellani M."/>
            <person name="Scott A."/>
            <person name="Toegelov H."/>
            <person name="Fuchs J."/>
            <person name="Mata-Sucre Y."/>
            <person name="Dias Y."/>
            <person name="Vanzela A.L.L."/>
            <person name="Huettel B."/>
            <person name="Almeida C.C.S."/>
            <person name="Simkova H."/>
            <person name="Souza G."/>
            <person name="Pedrosa-Harand A."/>
            <person name="Macas J."/>
            <person name="Mayer K.F.X."/>
            <person name="Houben A."/>
            <person name="Marques A."/>
        </authorList>
    </citation>
    <scope>NUCLEOTIDE SEQUENCE</scope>
    <source>
        <strain evidence="2">RhyBre1mFocal</strain>
    </source>
</reference>
<proteinExistence type="predicted"/>
<feature type="signal peptide" evidence="1">
    <location>
        <begin position="1"/>
        <end position="27"/>
    </location>
</feature>
<dbReference type="Proteomes" id="UP001151287">
    <property type="component" value="Unassembled WGS sequence"/>
</dbReference>
<name>A0A9Q0CTZ6_9POAL</name>
<evidence type="ECO:0000313" key="3">
    <source>
        <dbReference type="Proteomes" id="UP001151287"/>
    </source>
</evidence>
<sequence>MASIKFHPAIGLLCGLVLFGMIQQSEAVCTALCVKGTYITCKSTGKEHLYGCMCSCAPQGAYGCIVHTANGKKISCES</sequence>
<organism evidence="2 3">
    <name type="scientific">Rhynchospora breviuscula</name>
    <dbReference type="NCBI Taxonomy" id="2022672"/>
    <lineage>
        <taxon>Eukaryota</taxon>
        <taxon>Viridiplantae</taxon>
        <taxon>Streptophyta</taxon>
        <taxon>Embryophyta</taxon>
        <taxon>Tracheophyta</taxon>
        <taxon>Spermatophyta</taxon>
        <taxon>Magnoliopsida</taxon>
        <taxon>Liliopsida</taxon>
        <taxon>Poales</taxon>
        <taxon>Cyperaceae</taxon>
        <taxon>Cyperoideae</taxon>
        <taxon>Rhynchosporeae</taxon>
        <taxon>Rhynchospora</taxon>
    </lineage>
</organism>
<evidence type="ECO:0000313" key="2">
    <source>
        <dbReference type="EMBL" id="KAJ1699499.1"/>
    </source>
</evidence>
<dbReference type="AlphaFoldDB" id="A0A9Q0CTZ6"/>
<evidence type="ECO:0000256" key="1">
    <source>
        <dbReference type="SAM" id="SignalP"/>
    </source>
</evidence>
<feature type="chain" id="PRO_5040281934" description="Extracellular membrane protein CFEM domain-containing protein" evidence="1">
    <location>
        <begin position="28"/>
        <end position="78"/>
    </location>
</feature>
<keyword evidence="1" id="KW-0732">Signal</keyword>
<dbReference type="OrthoDB" id="1539471at2759"/>
<gene>
    <name evidence="2" type="ORF">LUZ63_008011</name>
</gene>
<dbReference type="EMBL" id="JAMQYH010000002">
    <property type="protein sequence ID" value="KAJ1699499.1"/>
    <property type="molecule type" value="Genomic_DNA"/>
</dbReference>